<dbReference type="Proteomes" id="UP000663722">
    <property type="component" value="Chromosome"/>
</dbReference>
<dbReference type="InterPro" id="IPR047721">
    <property type="entry name" value="DrmB"/>
</dbReference>
<organism evidence="2 3">
    <name type="scientific">Desulfonema magnum</name>
    <dbReference type="NCBI Taxonomy" id="45655"/>
    <lineage>
        <taxon>Bacteria</taxon>
        <taxon>Pseudomonadati</taxon>
        <taxon>Thermodesulfobacteriota</taxon>
        <taxon>Desulfobacteria</taxon>
        <taxon>Desulfobacterales</taxon>
        <taxon>Desulfococcaceae</taxon>
        <taxon>Desulfonema</taxon>
    </lineage>
</organism>
<sequence length="615" mass="69229">MIKLGDLRPSQLLYTFGIGSLIDLPNMSVLVMGLDDWDTSRCQPVTEERLLAALRLRLGSQLQKLSMPPFDPDAKDHDNPFGPQIGVPVVPFPRWLRCSRCNHISTVDSGLFKLKSVPYYPDRTRYVHINCNKAKEPPALPVRFVVACKNGHLHDFPWTDYVHRGQRCSEKTSVLILKEVGVSGEASDIIVKCESCGMERRMGDALGPGGSDVLPSCKAWHPHLRTRDKDGCSEPLRVTLLGASNAWFPITLSAISIPNSATRLIQILHDNWATLEPVTSLDILRAFRQTPFFSFLTEFSDEEIWDAIVKKRASEDQADTRDNEEESLKIPEWEVFSNPEGSPVTDDFKLRAVAPPAGYEKFIEKTVLVERIREVRAIMNFTRIESPGDFMDGDEIPEERLAPLSRKDPTWLPAAEVHGEGLFLHFKESAIREWYEKRAVKKRNQLFFTGHIGWRKMRKIEPNDHGFPSLRYVMLHSFAHGLMRQLSIECGYTAASIRERIYSRYSEDPEELSMAGILIYTAASDSEGTLGGLVNLGDPETLGRHIDQALEQIRVCASDPLCAEHLPTENTTGIHGAACHACLFAPETSCERGNKYLDRATLVETFSMQGTAFFE</sequence>
<evidence type="ECO:0000313" key="2">
    <source>
        <dbReference type="EMBL" id="QTA93377.1"/>
    </source>
</evidence>
<evidence type="ECO:0000259" key="1">
    <source>
        <dbReference type="Pfam" id="PF09369"/>
    </source>
</evidence>
<accession>A0A975BXL7</accession>
<proteinExistence type="predicted"/>
<name>A0A975BXL7_9BACT</name>
<dbReference type="NCBIfam" id="NF038324">
    <property type="entry name" value="DrmB_fam"/>
    <property type="match status" value="1"/>
</dbReference>
<dbReference type="EMBL" id="CP061800">
    <property type="protein sequence ID" value="QTA93377.1"/>
    <property type="molecule type" value="Genomic_DNA"/>
</dbReference>
<dbReference type="AlphaFoldDB" id="A0A975BXL7"/>
<dbReference type="KEGG" id="dmm:dnm_094780"/>
<dbReference type="InterPro" id="IPR018973">
    <property type="entry name" value="MZB"/>
</dbReference>
<gene>
    <name evidence="2" type="ORF">dnm_094780</name>
</gene>
<feature type="domain" description="MrfA-like Zn-binding" evidence="1">
    <location>
        <begin position="478"/>
        <end position="583"/>
    </location>
</feature>
<reference evidence="2" key="1">
    <citation type="journal article" date="2021" name="Microb. Physiol.">
        <title>Proteogenomic Insights into the Physiology of Marine, Sulfate-Reducing, Filamentous Desulfonema limicola and Desulfonema magnum.</title>
        <authorList>
            <person name="Schnaars V."/>
            <person name="Wohlbrand L."/>
            <person name="Scheve S."/>
            <person name="Hinrichs C."/>
            <person name="Reinhardt R."/>
            <person name="Rabus R."/>
        </authorList>
    </citation>
    <scope>NUCLEOTIDE SEQUENCE</scope>
    <source>
        <strain evidence="2">4be13</strain>
    </source>
</reference>
<keyword evidence="3" id="KW-1185">Reference proteome</keyword>
<protein>
    <submittedName>
        <fullName evidence="2">DUF1998</fullName>
    </submittedName>
</protein>
<evidence type="ECO:0000313" key="3">
    <source>
        <dbReference type="Proteomes" id="UP000663722"/>
    </source>
</evidence>
<dbReference type="Pfam" id="PF09369">
    <property type="entry name" value="MZB"/>
    <property type="match status" value="1"/>
</dbReference>